<reference evidence="4 5" key="1">
    <citation type="journal article" date="2018" name="Mol. Ecol.">
        <title>The obligate alkalophilic soda-lake fungus Sodiomyces alkalinus has shifted to a protein diet.</title>
        <authorList>
            <person name="Grum-Grzhimaylo A.A."/>
            <person name="Falkoski D.L."/>
            <person name="van den Heuvel J."/>
            <person name="Valero-Jimenez C.A."/>
            <person name="Min B."/>
            <person name="Choi I.G."/>
            <person name="Lipzen A."/>
            <person name="Daum C.G."/>
            <person name="Aanen D.K."/>
            <person name="Tsang A."/>
            <person name="Henrissat B."/>
            <person name="Bilanenko E.N."/>
            <person name="de Vries R.P."/>
            <person name="van Kan J.A.L."/>
            <person name="Grigoriev I.V."/>
            <person name="Debets A.J.M."/>
        </authorList>
    </citation>
    <scope>NUCLEOTIDE SEQUENCE [LARGE SCALE GENOMIC DNA]</scope>
    <source>
        <strain evidence="4 5">F11</strain>
    </source>
</reference>
<feature type="compositionally biased region" description="Polar residues" evidence="1">
    <location>
        <begin position="226"/>
        <end position="254"/>
    </location>
</feature>
<name>A0A3N2PNK7_SODAK</name>
<sequence length="376" mass="40205">MGSTDILLLFWMILLLNIDPCSCGFIPRPFVSVLTSRFQLGSAHTGLNHTNFNDTQPQIRERAITTELSTCGYLNGNPDLIRTADPGYNCRIDTRNGLWGFCPTSVISAADCGLAGSCVDSHRCSGGCGATDRADLTTFTCRDNFCSTALLTFGIDQTYAYIACDAKFGTDYYHITPVAQAVTTTSTPEPVTTSTSEPEPGSGRSSQEPSSQPPRNSSPRRLSSVGGASTYSHSEATTQSSQQVVSNRSPTSAESAHDTNTEAEVPGNSGEDPSEDSSPSPIQLGAIIGGAIGGLALICATTIAVIYLLRRNHSSRSDTQPEVEQTPTYTEDFPSGGSNMQVYKTLGPQELDDREPQELPGDYRNHGSRYVAELES</sequence>
<proteinExistence type="predicted"/>
<feature type="signal peptide" evidence="3">
    <location>
        <begin position="1"/>
        <end position="23"/>
    </location>
</feature>
<keyword evidence="2" id="KW-0812">Transmembrane</keyword>
<gene>
    <name evidence="4" type="ORF">SODALDRAFT_328495</name>
</gene>
<feature type="compositionally biased region" description="Basic and acidic residues" evidence="1">
    <location>
        <begin position="354"/>
        <end position="365"/>
    </location>
</feature>
<dbReference type="AlphaFoldDB" id="A0A3N2PNK7"/>
<keyword evidence="2" id="KW-1133">Transmembrane helix</keyword>
<keyword evidence="3" id="KW-0732">Signal</keyword>
<organism evidence="4 5">
    <name type="scientific">Sodiomyces alkalinus (strain CBS 110278 / VKM F-3762 / F11)</name>
    <name type="common">Alkaliphilic filamentous fungus</name>
    <dbReference type="NCBI Taxonomy" id="1314773"/>
    <lineage>
        <taxon>Eukaryota</taxon>
        <taxon>Fungi</taxon>
        <taxon>Dikarya</taxon>
        <taxon>Ascomycota</taxon>
        <taxon>Pezizomycotina</taxon>
        <taxon>Sordariomycetes</taxon>
        <taxon>Hypocreomycetidae</taxon>
        <taxon>Glomerellales</taxon>
        <taxon>Plectosphaerellaceae</taxon>
        <taxon>Sodiomyces</taxon>
    </lineage>
</organism>
<dbReference type="GeneID" id="39579185"/>
<evidence type="ECO:0000313" key="5">
    <source>
        <dbReference type="Proteomes" id="UP000272025"/>
    </source>
</evidence>
<protein>
    <recommendedName>
        <fullName evidence="6">Mid2 domain-containing protein</fullName>
    </recommendedName>
</protein>
<feature type="transmembrane region" description="Helical" evidence="2">
    <location>
        <begin position="284"/>
        <end position="309"/>
    </location>
</feature>
<evidence type="ECO:0000256" key="1">
    <source>
        <dbReference type="SAM" id="MobiDB-lite"/>
    </source>
</evidence>
<evidence type="ECO:0008006" key="6">
    <source>
        <dbReference type="Google" id="ProtNLM"/>
    </source>
</evidence>
<keyword evidence="5" id="KW-1185">Reference proteome</keyword>
<feature type="region of interest" description="Disordered" evidence="1">
    <location>
        <begin position="314"/>
        <end position="376"/>
    </location>
</feature>
<dbReference type="RefSeq" id="XP_028463927.1">
    <property type="nucleotide sequence ID" value="XM_028610707.1"/>
</dbReference>
<feature type="region of interest" description="Disordered" evidence="1">
    <location>
        <begin position="183"/>
        <end position="282"/>
    </location>
</feature>
<keyword evidence="2" id="KW-0472">Membrane</keyword>
<dbReference type="OrthoDB" id="4847286at2759"/>
<evidence type="ECO:0000313" key="4">
    <source>
        <dbReference type="EMBL" id="ROT36121.1"/>
    </source>
</evidence>
<dbReference type="Proteomes" id="UP000272025">
    <property type="component" value="Unassembled WGS sequence"/>
</dbReference>
<accession>A0A3N2PNK7</accession>
<dbReference type="EMBL" id="ML119060">
    <property type="protein sequence ID" value="ROT36121.1"/>
    <property type="molecule type" value="Genomic_DNA"/>
</dbReference>
<evidence type="ECO:0000256" key="3">
    <source>
        <dbReference type="SAM" id="SignalP"/>
    </source>
</evidence>
<feature type="chain" id="PRO_5018107097" description="Mid2 domain-containing protein" evidence="3">
    <location>
        <begin position="24"/>
        <end position="376"/>
    </location>
</feature>
<feature type="compositionally biased region" description="Polar residues" evidence="1">
    <location>
        <begin position="317"/>
        <end position="329"/>
    </location>
</feature>
<dbReference type="STRING" id="1314773.A0A3N2PNK7"/>
<feature type="compositionally biased region" description="Low complexity" evidence="1">
    <location>
        <begin position="183"/>
        <end position="224"/>
    </location>
</feature>
<evidence type="ECO:0000256" key="2">
    <source>
        <dbReference type="SAM" id="Phobius"/>
    </source>
</evidence>